<feature type="region of interest" description="Disordered" evidence="1">
    <location>
        <begin position="302"/>
        <end position="345"/>
    </location>
</feature>
<dbReference type="AlphaFoldDB" id="A0A7X1FZK0"/>
<dbReference type="EMBL" id="JACLAX010000011">
    <property type="protein sequence ID" value="MBC2669880.1"/>
    <property type="molecule type" value="Genomic_DNA"/>
</dbReference>
<dbReference type="RefSeq" id="WP_185679739.1">
    <property type="nucleotide sequence ID" value="NZ_JACLAX010000011.1"/>
</dbReference>
<evidence type="ECO:0000313" key="3">
    <source>
        <dbReference type="Proteomes" id="UP000551327"/>
    </source>
</evidence>
<dbReference type="InterPro" id="IPR014990">
    <property type="entry name" value="DUF1838"/>
</dbReference>
<protein>
    <submittedName>
        <fullName evidence="2">DUF1838 family protein</fullName>
    </submittedName>
</protein>
<proteinExistence type="predicted"/>
<dbReference type="InterPro" id="IPR006311">
    <property type="entry name" value="TAT_signal"/>
</dbReference>
<dbReference type="PROSITE" id="PS51318">
    <property type="entry name" value="TAT"/>
    <property type="match status" value="1"/>
</dbReference>
<accession>A0A7X1FZK0</accession>
<organism evidence="2 3">
    <name type="scientific">Novosphingobium piscinae</name>
    <dbReference type="NCBI Taxonomy" id="1507448"/>
    <lineage>
        <taxon>Bacteria</taxon>
        <taxon>Pseudomonadati</taxon>
        <taxon>Pseudomonadota</taxon>
        <taxon>Alphaproteobacteria</taxon>
        <taxon>Sphingomonadales</taxon>
        <taxon>Sphingomonadaceae</taxon>
        <taxon>Novosphingobium</taxon>
    </lineage>
</organism>
<dbReference type="Pfam" id="PF08894">
    <property type="entry name" value="DUF1838"/>
    <property type="match status" value="1"/>
</dbReference>
<evidence type="ECO:0000256" key="1">
    <source>
        <dbReference type="SAM" id="MobiDB-lite"/>
    </source>
</evidence>
<keyword evidence="3" id="KW-1185">Reference proteome</keyword>
<feature type="compositionally biased region" description="Pro residues" evidence="1">
    <location>
        <begin position="322"/>
        <end position="345"/>
    </location>
</feature>
<evidence type="ECO:0000313" key="2">
    <source>
        <dbReference type="EMBL" id="MBC2669880.1"/>
    </source>
</evidence>
<gene>
    <name evidence="2" type="ORF">H7F53_12055</name>
</gene>
<sequence>MDEFKLSRRDSLGLAALAGAVAAVPAAAGAATRGSGKQKIPFITKIDFKDPHWTRDTYARIDADLDPTKEKCGWIKGKAYGVRDNEKVRPLFGVEGFSLVRTKRLEDGSVRRMLREVVFYRDLETGKILTEWFNPYTKETVKVVPIANDPFNFTISAFQPEPPSYGGLQKVKTEPKPFLQDWEYGPDGTMILHTGIDMIYPSALQPDKWPRESAGPMNRVSEHFIYVVKKADVENPNLTHIPHIGSWSRVTPWLPWMLMGQAPGNISYFTHFQTIPEGVKGLPADLVAAARAMDEKWLHAPTEDYGPSLSSLENYAREQKPAPVPPGWSPPQPPAVGAAPFPPRP</sequence>
<name>A0A7X1FZK0_9SPHN</name>
<reference evidence="2 3" key="1">
    <citation type="submission" date="2020-08" db="EMBL/GenBank/DDBJ databases">
        <title>The genome sequence of type strain Novosphingobium piscinae KCTC 42194.</title>
        <authorList>
            <person name="Liu Y."/>
        </authorList>
    </citation>
    <scope>NUCLEOTIDE SEQUENCE [LARGE SCALE GENOMIC DNA]</scope>
    <source>
        <strain evidence="2 3">KCTC 42194</strain>
    </source>
</reference>
<comment type="caution">
    <text evidence="2">The sequence shown here is derived from an EMBL/GenBank/DDBJ whole genome shotgun (WGS) entry which is preliminary data.</text>
</comment>
<dbReference type="Proteomes" id="UP000551327">
    <property type="component" value="Unassembled WGS sequence"/>
</dbReference>